<dbReference type="Gene3D" id="3.40.50.11260">
    <property type="match status" value="1"/>
</dbReference>
<evidence type="ECO:0000256" key="9">
    <source>
        <dbReference type="ARBA" id="ARBA00022990"/>
    </source>
</evidence>
<name>A0A8T0EZ90_ARGBR</name>
<dbReference type="Pfam" id="PF13589">
    <property type="entry name" value="HATPase_c_3"/>
    <property type="match status" value="1"/>
</dbReference>
<dbReference type="InterPro" id="IPR036890">
    <property type="entry name" value="HATPase_C_sf"/>
</dbReference>
<evidence type="ECO:0000256" key="13">
    <source>
        <dbReference type="ARBA" id="ARBA00057498"/>
    </source>
</evidence>
<proteinExistence type="inferred from homology"/>
<gene>
    <name evidence="18" type="ORF">HNY73_012028</name>
</gene>
<dbReference type="FunFam" id="3.30.230.80:FF:000004">
    <property type="entry name" value="Heat shock protein 75 kDa"/>
    <property type="match status" value="1"/>
</dbReference>
<dbReference type="FunFam" id="3.40.50.11260:FF:000004">
    <property type="entry name" value="Heat shock protein 75 mitochondrial"/>
    <property type="match status" value="1"/>
</dbReference>
<dbReference type="GO" id="GO:0019901">
    <property type="term" value="F:protein kinase binding"/>
    <property type="evidence" value="ECO:0007669"/>
    <property type="project" value="UniProtKB-ARBA"/>
</dbReference>
<evidence type="ECO:0000256" key="14">
    <source>
        <dbReference type="ARBA" id="ARBA00066161"/>
    </source>
</evidence>
<reference evidence="18" key="1">
    <citation type="journal article" date="2020" name="bioRxiv">
        <title>Chromosome-level reference genome of the European wasp spider Argiope bruennichi: a resource for studies on range expansion and evolutionary adaptation.</title>
        <authorList>
            <person name="Sheffer M.M."/>
            <person name="Hoppe A."/>
            <person name="Krehenwinkel H."/>
            <person name="Uhl G."/>
            <person name="Kuss A.W."/>
            <person name="Jensen L."/>
            <person name="Jensen C."/>
            <person name="Gillespie R.G."/>
            <person name="Hoff K.J."/>
            <person name="Prost S."/>
        </authorList>
    </citation>
    <scope>NUCLEOTIDE SEQUENCE</scope>
</reference>
<evidence type="ECO:0000256" key="7">
    <source>
        <dbReference type="ARBA" id="ARBA00022840"/>
    </source>
</evidence>
<dbReference type="HAMAP" id="MF_00505">
    <property type="entry name" value="HSP90"/>
    <property type="match status" value="1"/>
</dbReference>
<dbReference type="SUPFAM" id="SSF54211">
    <property type="entry name" value="Ribosomal protein S5 domain 2-like"/>
    <property type="match status" value="2"/>
</dbReference>
<keyword evidence="8" id="KW-0809">Transit peptide</keyword>
<dbReference type="AlphaFoldDB" id="A0A8T0EZ90"/>
<protein>
    <recommendedName>
        <fullName evidence="15">Heat shock protein 75 kDa, mitochondrial</fullName>
    </recommendedName>
    <alternativeName>
        <fullName evidence="17">TNFR-associated protein 1</fullName>
    </alternativeName>
    <alternativeName>
        <fullName evidence="16">Tumor necrosis factor type 1 receptor-associated protein</fullName>
    </alternativeName>
</protein>
<evidence type="ECO:0000256" key="11">
    <source>
        <dbReference type="ARBA" id="ARBA00023136"/>
    </source>
</evidence>
<organism evidence="18 19">
    <name type="scientific">Argiope bruennichi</name>
    <name type="common">Wasp spider</name>
    <name type="synonym">Aranea bruennichi</name>
    <dbReference type="NCBI Taxonomy" id="94029"/>
    <lineage>
        <taxon>Eukaryota</taxon>
        <taxon>Metazoa</taxon>
        <taxon>Ecdysozoa</taxon>
        <taxon>Arthropoda</taxon>
        <taxon>Chelicerata</taxon>
        <taxon>Arachnida</taxon>
        <taxon>Araneae</taxon>
        <taxon>Araneomorphae</taxon>
        <taxon>Entelegynae</taxon>
        <taxon>Araneoidea</taxon>
        <taxon>Araneidae</taxon>
        <taxon>Argiope</taxon>
    </lineage>
</organism>
<dbReference type="GO" id="GO:0051082">
    <property type="term" value="F:unfolded protein binding"/>
    <property type="evidence" value="ECO:0007669"/>
    <property type="project" value="InterPro"/>
</dbReference>
<evidence type="ECO:0000313" key="18">
    <source>
        <dbReference type="EMBL" id="KAF8781652.1"/>
    </source>
</evidence>
<dbReference type="FunFam" id="3.30.565.10:FF:000021">
    <property type="entry name" value="Heat shock protein 75 kDa, mitochondrial"/>
    <property type="match status" value="2"/>
</dbReference>
<keyword evidence="4" id="KW-0597">Phosphoprotein</keyword>
<dbReference type="InterPro" id="IPR037196">
    <property type="entry name" value="HSP90_C"/>
</dbReference>
<accession>A0A8T0EZ90</accession>
<dbReference type="InterPro" id="IPR020575">
    <property type="entry name" value="Hsp90_N"/>
</dbReference>
<dbReference type="InterPro" id="IPR020568">
    <property type="entry name" value="Ribosomal_Su5_D2-typ_SF"/>
</dbReference>
<evidence type="ECO:0000256" key="3">
    <source>
        <dbReference type="ARBA" id="ARBA00008239"/>
    </source>
</evidence>
<evidence type="ECO:0000256" key="1">
    <source>
        <dbReference type="ARBA" id="ARBA00004273"/>
    </source>
</evidence>
<keyword evidence="5" id="KW-0547">Nucleotide-binding</keyword>
<dbReference type="PRINTS" id="PR00775">
    <property type="entry name" value="HEATSHOCK90"/>
</dbReference>
<dbReference type="NCBIfam" id="NF003555">
    <property type="entry name" value="PRK05218.1"/>
    <property type="match status" value="1"/>
</dbReference>
<keyword evidence="19" id="KW-1185">Reference proteome</keyword>
<dbReference type="GO" id="GO:0016887">
    <property type="term" value="F:ATP hydrolysis activity"/>
    <property type="evidence" value="ECO:0007669"/>
    <property type="project" value="InterPro"/>
</dbReference>
<keyword evidence="6" id="KW-0999">Mitochondrion inner membrane</keyword>
<keyword evidence="10" id="KW-0496">Mitochondrion</keyword>
<dbReference type="Gene3D" id="3.30.230.80">
    <property type="match status" value="2"/>
</dbReference>
<evidence type="ECO:0000256" key="4">
    <source>
        <dbReference type="ARBA" id="ARBA00022553"/>
    </source>
</evidence>
<dbReference type="Gene3D" id="3.30.565.10">
    <property type="entry name" value="Histidine kinase-like ATPase, C-terminal domain"/>
    <property type="match status" value="2"/>
</dbReference>
<dbReference type="Proteomes" id="UP000807504">
    <property type="component" value="Unassembled WGS sequence"/>
</dbReference>
<keyword evidence="9" id="KW-0007">Acetylation</keyword>
<evidence type="ECO:0000256" key="16">
    <source>
        <dbReference type="ARBA" id="ARBA00076190"/>
    </source>
</evidence>
<sequence>MAASMRFAACRSLNYFSRKSINSFSIFGRSRQLFVQKGIKLNYQRSFQTCSYLLSQQEAAVDSDYHTIIKDTEKSQGEAEKLEFQAETRMLLDIVAKSLYSDKEVFVRELISNASDALEKLRHAQLSSAETGVSLDSPHEIHIATDKQARTFTIQDTGIGMTKEEMISCLGTIARSGSKAFLEEVKKNESTSCAVNKIIGQFGVGFYSTFMVADKVEVYSKPHVPGAKAHKWVSDGSGTYEIMEAEGVQPGTKIVAHLKSGCREFADESTIKDIIQKYSNFVSSPIYVNGKRANNVQAVWLMDPKEATPEIHNEFFRYIANSYDLPRYTLHYKTDSPINLRCLLYVPEGKPGLFEMSRELEVGVALYSQRVLIRSKADILPKWLRFVRGVVDSEDIPLNLSRELLQDSALIRKISTMITNKMLRFLLEQMKKDQKTYEKFHEDYGIFLKEGILSIGDQVQKEDIAKLLLFESSLQPEGKKISLSEYVSRMKEGQKDIYFLAAPSRHLAEVSPYFEAVKQKDVEVLFCFEPYDELVLFQLRQFDFKNITSVEKEMRREKEDASVDDLGEDALPKDAAENLMKWLSTTLGPKVHKIIITKRLSNHPCLISVEEMSAARHYIRTTLHAMSEEQRYKILEPTLELNLSHPIIKKMNSIRNDNSKLAELLAHQVFDAAMVSAGLVDDPRFKLNHQSFQTCSYLLSQQEPAIDNGYHTVIKDTEKSQGEAEKLEFQAETRMLLDVVAKSFYSHKEVFVRELISNASVALEKLRHAQLSSAETGVSLDSLHEIHIATDKQARTFTIQDTGIGMTKEEMISCLGTIARSGSKAFLKEVKKNESTSCAVNKIIDQLGVGFYSTFMVADKVEVYSKPHVLGANAHKWVTDGSGTYEIMEAKGVQPGTKIVAHLKSGCQEFADESTIKNIIQKYSNFVSSPIYVNGKRANNVQGKPSLFEMSQELEVGVALYSQRVLIKSKADILPMWLRFVRGVVDSEDIPLNMSCELLQDCALISHPIIKKMNSIRIDNPKLAELLAHQIFDAAMVSAGLVDDPRKVITNLNDLLVLLLEKH</sequence>
<evidence type="ECO:0000256" key="15">
    <source>
        <dbReference type="ARBA" id="ARBA00073018"/>
    </source>
</evidence>
<dbReference type="SUPFAM" id="SSF110942">
    <property type="entry name" value="HSP90 C-terminal domain"/>
    <property type="match status" value="2"/>
</dbReference>
<evidence type="ECO:0000256" key="5">
    <source>
        <dbReference type="ARBA" id="ARBA00022741"/>
    </source>
</evidence>
<keyword evidence="11" id="KW-0472">Membrane</keyword>
<dbReference type="Gene3D" id="1.20.120.790">
    <property type="entry name" value="Heat shock protein 90, C-terminal domain"/>
    <property type="match status" value="1"/>
</dbReference>
<reference evidence="18" key="2">
    <citation type="submission" date="2020-06" db="EMBL/GenBank/DDBJ databases">
        <authorList>
            <person name="Sheffer M."/>
        </authorList>
    </citation>
    <scope>NUCLEOTIDE SEQUENCE</scope>
</reference>
<comment type="function">
    <text evidence="13">Chaperone that expresses an ATPase activity. Involved in maintaining mitochondrial function and polarization, downstream of PINK1 and mitochondrial complex I. Is a negative regulator of mitochondrial respiration able to modulate the balance between oxidative phosphorylation and aerobic glycolysis. The impact of TRAP1 on mitochondrial respiration is probably mediated by modulation of mitochondrial SRC and inhibition of SDHA.</text>
</comment>
<dbReference type="Pfam" id="PF00183">
    <property type="entry name" value="HSP90"/>
    <property type="match status" value="2"/>
</dbReference>
<dbReference type="GO" id="GO:0005759">
    <property type="term" value="C:mitochondrial matrix"/>
    <property type="evidence" value="ECO:0007669"/>
    <property type="project" value="UniProtKB-SubCell"/>
</dbReference>
<keyword evidence="18" id="KW-0346">Stress response</keyword>
<evidence type="ECO:0000256" key="10">
    <source>
        <dbReference type="ARBA" id="ARBA00023128"/>
    </source>
</evidence>
<dbReference type="PANTHER" id="PTHR11528">
    <property type="entry name" value="HEAT SHOCK PROTEIN 90 FAMILY MEMBER"/>
    <property type="match status" value="1"/>
</dbReference>
<evidence type="ECO:0000313" key="19">
    <source>
        <dbReference type="Proteomes" id="UP000807504"/>
    </source>
</evidence>
<dbReference type="CDD" id="cd16927">
    <property type="entry name" value="HATPase_Hsp90-like"/>
    <property type="match status" value="2"/>
</dbReference>
<comment type="subcellular location">
    <subcellularLocation>
        <location evidence="1">Mitochondrion inner membrane</location>
    </subcellularLocation>
    <subcellularLocation>
        <location evidence="2">Mitochondrion matrix</location>
    </subcellularLocation>
</comment>
<evidence type="ECO:0000256" key="6">
    <source>
        <dbReference type="ARBA" id="ARBA00022792"/>
    </source>
</evidence>
<dbReference type="SUPFAM" id="SSF55874">
    <property type="entry name" value="ATPase domain of HSP90 chaperone/DNA topoisomerase II/histidine kinase"/>
    <property type="match status" value="2"/>
</dbReference>
<comment type="caution">
    <text evidence="18">The sequence shown here is derived from an EMBL/GenBank/DDBJ whole genome shotgun (WGS) entry which is preliminary data.</text>
</comment>
<evidence type="ECO:0000256" key="12">
    <source>
        <dbReference type="ARBA" id="ARBA00023186"/>
    </source>
</evidence>
<comment type="similarity">
    <text evidence="3">Belongs to the heat shock protein 90 family.</text>
</comment>
<comment type="subunit">
    <text evidence="14">Binds to the intracellular domain of tumor necrosis factor type 1 receptor. Binds to RB1. Interacts with SRC. Interacts with SDHA.</text>
</comment>
<dbReference type="GO" id="GO:0140662">
    <property type="term" value="F:ATP-dependent protein folding chaperone"/>
    <property type="evidence" value="ECO:0007669"/>
    <property type="project" value="InterPro"/>
</dbReference>
<evidence type="ECO:0000256" key="8">
    <source>
        <dbReference type="ARBA" id="ARBA00022946"/>
    </source>
</evidence>
<dbReference type="GO" id="GO:0005524">
    <property type="term" value="F:ATP binding"/>
    <property type="evidence" value="ECO:0007669"/>
    <property type="project" value="UniProtKB-KW"/>
</dbReference>
<keyword evidence="7" id="KW-0067">ATP-binding</keyword>
<dbReference type="InterPro" id="IPR001404">
    <property type="entry name" value="Hsp90_fam"/>
</dbReference>
<evidence type="ECO:0000256" key="2">
    <source>
        <dbReference type="ARBA" id="ARBA00004305"/>
    </source>
</evidence>
<dbReference type="FunFam" id="1.20.120.790:FF:000004">
    <property type="entry name" value="Heat shock protein 75 kDa"/>
    <property type="match status" value="1"/>
</dbReference>
<dbReference type="EMBL" id="JABXBU010001863">
    <property type="protein sequence ID" value="KAF8781652.1"/>
    <property type="molecule type" value="Genomic_DNA"/>
</dbReference>
<evidence type="ECO:0000256" key="17">
    <source>
        <dbReference type="ARBA" id="ARBA00080766"/>
    </source>
</evidence>
<keyword evidence="12" id="KW-0143">Chaperone</keyword>
<dbReference type="GO" id="GO:0005743">
    <property type="term" value="C:mitochondrial inner membrane"/>
    <property type="evidence" value="ECO:0007669"/>
    <property type="project" value="UniProtKB-SubCell"/>
</dbReference>